<feature type="chain" id="PRO_5044951501" description="C-X-C motif chemokine" evidence="6">
    <location>
        <begin position="33"/>
        <end position="202"/>
    </location>
</feature>
<accession>A0ABN9Z4H4</accession>
<proteinExistence type="inferred from homology"/>
<evidence type="ECO:0000256" key="1">
    <source>
        <dbReference type="ARBA" id="ARBA00004613"/>
    </source>
</evidence>
<keyword evidence="4 6" id="KW-0964">Secreted</keyword>
<dbReference type="InterPro" id="IPR036048">
    <property type="entry name" value="Interleukin_8-like_sf"/>
</dbReference>
<keyword evidence="3 6" id="KW-0202">Cytokine</keyword>
<dbReference type="PROSITE" id="PS00471">
    <property type="entry name" value="SMALL_CYTOKINES_CXC"/>
    <property type="match status" value="1"/>
</dbReference>
<evidence type="ECO:0000256" key="3">
    <source>
        <dbReference type="ARBA" id="ARBA00022514"/>
    </source>
</evidence>
<evidence type="ECO:0000256" key="2">
    <source>
        <dbReference type="ARBA" id="ARBA00010665"/>
    </source>
</evidence>
<reference evidence="8" key="1">
    <citation type="submission" date="2023-12" db="EMBL/GenBank/DDBJ databases">
        <authorList>
            <person name="Brown T."/>
        </authorList>
    </citation>
    <scope>NUCLEOTIDE SEQUENCE</scope>
</reference>
<dbReference type="SUPFAM" id="SSF54117">
    <property type="entry name" value="Interleukin 8-like chemokines"/>
    <property type="match status" value="2"/>
</dbReference>
<keyword evidence="9" id="KW-1185">Reference proteome</keyword>
<evidence type="ECO:0000256" key="4">
    <source>
        <dbReference type="ARBA" id="ARBA00022525"/>
    </source>
</evidence>
<dbReference type="InterPro" id="IPR039809">
    <property type="entry name" value="Chemokine_b/g/d"/>
</dbReference>
<dbReference type="PRINTS" id="PR00437">
    <property type="entry name" value="SMALLCYTKCXC"/>
</dbReference>
<comment type="subcellular location">
    <subcellularLocation>
        <location evidence="1 6">Secreted</location>
    </subcellularLocation>
</comment>
<protein>
    <recommendedName>
        <fullName evidence="6">C-X-C motif chemokine</fullName>
    </recommendedName>
</protein>
<feature type="domain" description="Chemokine interleukin-8-like" evidence="7">
    <location>
        <begin position="57"/>
        <end position="117"/>
    </location>
</feature>
<dbReference type="InterPro" id="IPR001811">
    <property type="entry name" value="Chemokine_IL8-like_dom"/>
</dbReference>
<dbReference type="PANTHER" id="PTHR12015:SF198">
    <property type="entry name" value="PLATELET BASIC PROTEIN"/>
    <property type="match status" value="1"/>
</dbReference>
<evidence type="ECO:0000256" key="6">
    <source>
        <dbReference type="RuleBase" id="RU361149"/>
    </source>
</evidence>
<feature type="domain" description="Chemokine interleukin-8-like" evidence="7">
    <location>
        <begin position="134"/>
        <end position="194"/>
    </location>
</feature>
<dbReference type="Gene3D" id="2.40.50.40">
    <property type="match status" value="2"/>
</dbReference>
<dbReference type="InterPro" id="IPR001089">
    <property type="entry name" value="Chemokine_CXC"/>
</dbReference>
<evidence type="ECO:0000259" key="7">
    <source>
        <dbReference type="SMART" id="SM00199"/>
    </source>
</evidence>
<organism evidence="8 9">
    <name type="scientific">Pipistrellus nathusii</name>
    <name type="common">Nathusius' pipistrelle</name>
    <dbReference type="NCBI Taxonomy" id="59473"/>
    <lineage>
        <taxon>Eukaryota</taxon>
        <taxon>Metazoa</taxon>
        <taxon>Chordata</taxon>
        <taxon>Craniata</taxon>
        <taxon>Vertebrata</taxon>
        <taxon>Euteleostomi</taxon>
        <taxon>Mammalia</taxon>
        <taxon>Eutheria</taxon>
        <taxon>Laurasiatheria</taxon>
        <taxon>Chiroptera</taxon>
        <taxon>Yangochiroptera</taxon>
        <taxon>Vespertilionidae</taxon>
        <taxon>Pipistrellus</taxon>
    </lineage>
</organism>
<dbReference type="SMART" id="SM00199">
    <property type="entry name" value="SCY"/>
    <property type="match status" value="2"/>
</dbReference>
<evidence type="ECO:0000313" key="9">
    <source>
        <dbReference type="Proteomes" id="UP001314169"/>
    </source>
</evidence>
<dbReference type="PRINTS" id="PR00436">
    <property type="entry name" value="INTERLEUKIN8"/>
</dbReference>
<dbReference type="EMBL" id="OY882858">
    <property type="protein sequence ID" value="CAK6433079.1"/>
    <property type="molecule type" value="Genomic_DNA"/>
</dbReference>
<dbReference type="Proteomes" id="UP001314169">
    <property type="component" value="Chromosome 1"/>
</dbReference>
<evidence type="ECO:0000256" key="5">
    <source>
        <dbReference type="ARBA" id="ARBA00023157"/>
    </source>
</evidence>
<keyword evidence="6" id="KW-0145">Chemotaxis</keyword>
<evidence type="ECO:0000313" key="8">
    <source>
        <dbReference type="EMBL" id="CAK6433079.1"/>
    </source>
</evidence>
<keyword evidence="5" id="KW-1015">Disulfide bond</keyword>
<feature type="signal peptide" evidence="6">
    <location>
        <begin position="1"/>
        <end position="32"/>
    </location>
</feature>
<keyword evidence="6" id="KW-0732">Signal</keyword>
<dbReference type="PANTHER" id="PTHR12015">
    <property type="entry name" value="SMALL INDUCIBLE CYTOKINE A"/>
    <property type="match status" value="1"/>
</dbReference>
<name>A0ABN9Z4H4_PIPNA</name>
<dbReference type="InterPro" id="IPR033899">
    <property type="entry name" value="CXC_Chemokine_domain"/>
</dbReference>
<sequence>MNLRTRATSAPVFQVLLQLSLLLTAMVPFTLGERNRNLEEAEVSIPGGSVQEELYAELRCMCTQTTSGIHPRNIQNLKMFKAGTHCPNVEVIATLKNGKKICLDPNAPMIKKIIQKFLEVSIPAGSVQEERYAELRCTCIQTISGIHPRNIQNLKMFKAGPHCPNIEVIATLKNGKKICLDSNAPMIKKIIQKFLEGDESAV</sequence>
<dbReference type="Pfam" id="PF00048">
    <property type="entry name" value="IL8"/>
    <property type="match status" value="2"/>
</dbReference>
<comment type="similarity">
    <text evidence="2 6">Belongs to the intercrine alpha (chemokine CxC) family.</text>
</comment>
<gene>
    <name evidence="8" type="ORF">MPIPNATIZW_LOCUS1385</name>
</gene>
<dbReference type="InterPro" id="IPR018048">
    <property type="entry name" value="Chemokine_CXC_CS"/>
</dbReference>
<dbReference type="CDD" id="cd00273">
    <property type="entry name" value="Chemokine_CXC"/>
    <property type="match status" value="2"/>
</dbReference>